<proteinExistence type="predicted"/>
<accession>A0A382U189</accession>
<keyword evidence="1" id="KW-1133">Transmembrane helix</keyword>
<sequence>MMRNQYIVNSDLAKANFSTAGLIVFLIFLTYYVSGCLLLPHGTGPDNAAHFDGANFIYQEGRLAIVPRDEEQLHFTAYGSTRALRPPLIYLTAAAVARVLDWSGIDRRHLFRFASALLGALTVTVIFLGLRLYFCSTWYGTC</sequence>
<reference evidence="2" key="1">
    <citation type="submission" date="2018-05" db="EMBL/GenBank/DDBJ databases">
        <authorList>
            <person name="Lanie J.A."/>
            <person name="Ng W.-L."/>
            <person name="Kazmierczak K.M."/>
            <person name="Andrzejewski T.M."/>
            <person name="Davidsen T.M."/>
            <person name="Wayne K.J."/>
            <person name="Tettelin H."/>
            <person name="Glass J.I."/>
            <person name="Rusch D."/>
            <person name="Podicherti R."/>
            <person name="Tsui H.-C.T."/>
            <person name="Winkler M.E."/>
        </authorList>
    </citation>
    <scope>NUCLEOTIDE SEQUENCE</scope>
</reference>
<evidence type="ECO:0008006" key="3">
    <source>
        <dbReference type="Google" id="ProtNLM"/>
    </source>
</evidence>
<keyword evidence="1" id="KW-0472">Membrane</keyword>
<feature type="transmembrane region" description="Helical" evidence="1">
    <location>
        <begin position="113"/>
        <end position="134"/>
    </location>
</feature>
<evidence type="ECO:0000256" key="1">
    <source>
        <dbReference type="SAM" id="Phobius"/>
    </source>
</evidence>
<evidence type="ECO:0000313" key="2">
    <source>
        <dbReference type="EMBL" id="SVD27722.1"/>
    </source>
</evidence>
<feature type="transmembrane region" description="Helical" evidence="1">
    <location>
        <begin position="12"/>
        <end position="33"/>
    </location>
</feature>
<dbReference type="EMBL" id="UINC01140528">
    <property type="protein sequence ID" value="SVD27722.1"/>
    <property type="molecule type" value="Genomic_DNA"/>
</dbReference>
<name>A0A382U189_9ZZZZ</name>
<dbReference type="AlphaFoldDB" id="A0A382U189"/>
<feature type="non-terminal residue" evidence="2">
    <location>
        <position position="142"/>
    </location>
</feature>
<keyword evidence="1" id="KW-0812">Transmembrane</keyword>
<protein>
    <recommendedName>
        <fullName evidence="3">Glycosyltransferase RgtA/B/C/D-like domain-containing protein</fullName>
    </recommendedName>
</protein>
<gene>
    <name evidence="2" type="ORF">METZ01_LOCUS380576</name>
</gene>
<organism evidence="2">
    <name type="scientific">marine metagenome</name>
    <dbReference type="NCBI Taxonomy" id="408172"/>
    <lineage>
        <taxon>unclassified sequences</taxon>
        <taxon>metagenomes</taxon>
        <taxon>ecological metagenomes</taxon>
    </lineage>
</organism>